<reference evidence="1 2" key="1">
    <citation type="submission" date="2021-06" db="EMBL/GenBank/DDBJ databases">
        <title>Caerostris extrusa draft genome.</title>
        <authorList>
            <person name="Kono N."/>
            <person name="Arakawa K."/>
        </authorList>
    </citation>
    <scope>NUCLEOTIDE SEQUENCE [LARGE SCALE GENOMIC DNA]</scope>
</reference>
<keyword evidence="2" id="KW-1185">Reference proteome</keyword>
<dbReference type="EMBL" id="BPLR01001177">
    <property type="protein sequence ID" value="GIZ00581.1"/>
    <property type="molecule type" value="Genomic_DNA"/>
</dbReference>
<sequence length="99" mass="11330">MKCLSDLSVYLYFSNSYERVLLFISLANAWKQAMVFCHVTGAPPSRTSVSNRAIESTREKLTGRIRKNIRGMRPFLKRWKSGKMSSISFAGRLDSFTET</sequence>
<name>A0AAV4Y2F3_CAEEX</name>
<evidence type="ECO:0000313" key="1">
    <source>
        <dbReference type="EMBL" id="GIZ00581.1"/>
    </source>
</evidence>
<dbReference type="AlphaFoldDB" id="A0AAV4Y2F3"/>
<comment type="caution">
    <text evidence="1">The sequence shown here is derived from an EMBL/GenBank/DDBJ whole genome shotgun (WGS) entry which is preliminary data.</text>
</comment>
<gene>
    <name evidence="1" type="ORF">CEXT_647561</name>
</gene>
<dbReference type="Proteomes" id="UP001054945">
    <property type="component" value="Unassembled WGS sequence"/>
</dbReference>
<organism evidence="1 2">
    <name type="scientific">Caerostris extrusa</name>
    <name type="common">Bark spider</name>
    <name type="synonym">Caerostris bankana</name>
    <dbReference type="NCBI Taxonomy" id="172846"/>
    <lineage>
        <taxon>Eukaryota</taxon>
        <taxon>Metazoa</taxon>
        <taxon>Ecdysozoa</taxon>
        <taxon>Arthropoda</taxon>
        <taxon>Chelicerata</taxon>
        <taxon>Arachnida</taxon>
        <taxon>Araneae</taxon>
        <taxon>Araneomorphae</taxon>
        <taxon>Entelegynae</taxon>
        <taxon>Araneoidea</taxon>
        <taxon>Araneidae</taxon>
        <taxon>Caerostris</taxon>
    </lineage>
</organism>
<evidence type="ECO:0000313" key="2">
    <source>
        <dbReference type="Proteomes" id="UP001054945"/>
    </source>
</evidence>
<protein>
    <submittedName>
        <fullName evidence="1">Uncharacterized protein</fullName>
    </submittedName>
</protein>
<accession>A0AAV4Y2F3</accession>
<proteinExistence type="predicted"/>